<dbReference type="Proteomes" id="UP000631114">
    <property type="component" value="Unassembled WGS sequence"/>
</dbReference>
<dbReference type="GO" id="GO:0005840">
    <property type="term" value="C:ribosome"/>
    <property type="evidence" value="ECO:0007669"/>
    <property type="project" value="UniProtKB-KW"/>
</dbReference>
<name>A0A835H0T0_9MAGN</name>
<reference evidence="4 5" key="1">
    <citation type="submission" date="2020-10" db="EMBL/GenBank/DDBJ databases">
        <title>The Coptis chinensis genome and diversification of protoberbering-type alkaloids.</title>
        <authorList>
            <person name="Wang B."/>
            <person name="Shu S."/>
            <person name="Song C."/>
            <person name="Liu Y."/>
        </authorList>
    </citation>
    <scope>NUCLEOTIDE SEQUENCE [LARGE SCALE GENOMIC DNA]</scope>
    <source>
        <strain evidence="4">HL-2020</strain>
        <tissue evidence="4">Leaf</tissue>
    </source>
</reference>
<dbReference type="InterPro" id="IPR001857">
    <property type="entry name" value="Ribosomal_bL19"/>
</dbReference>
<evidence type="ECO:0000313" key="5">
    <source>
        <dbReference type="Proteomes" id="UP000631114"/>
    </source>
</evidence>
<dbReference type="AlphaFoldDB" id="A0A835H0T0"/>
<keyword evidence="2" id="KW-0689">Ribosomal protein</keyword>
<comment type="caution">
    <text evidence="4">The sequence shown here is derived from an EMBL/GenBank/DDBJ whole genome shotgun (WGS) entry which is preliminary data.</text>
</comment>
<evidence type="ECO:0000256" key="2">
    <source>
        <dbReference type="ARBA" id="ARBA00022980"/>
    </source>
</evidence>
<keyword evidence="3" id="KW-0687">Ribonucleoprotein</keyword>
<dbReference type="InterPro" id="IPR038657">
    <property type="entry name" value="Ribosomal_bL19_sf"/>
</dbReference>
<dbReference type="GO" id="GO:0006412">
    <property type="term" value="P:translation"/>
    <property type="evidence" value="ECO:0007669"/>
    <property type="project" value="InterPro"/>
</dbReference>
<dbReference type="PRINTS" id="PR00061">
    <property type="entry name" value="RIBOSOMALL19"/>
</dbReference>
<feature type="non-terminal residue" evidence="4">
    <location>
        <position position="138"/>
    </location>
</feature>
<dbReference type="Gene3D" id="2.30.30.790">
    <property type="match status" value="1"/>
</dbReference>
<dbReference type="InterPro" id="IPR008991">
    <property type="entry name" value="Translation_prot_SH3-like_sf"/>
</dbReference>
<dbReference type="Pfam" id="PF01245">
    <property type="entry name" value="Ribosomal_L19"/>
    <property type="match status" value="1"/>
</dbReference>
<comment type="similarity">
    <text evidence="1">Belongs to the bacterial ribosomal protein bL19 family.</text>
</comment>
<keyword evidence="5" id="KW-1185">Reference proteome</keyword>
<dbReference type="GO" id="GO:0003735">
    <property type="term" value="F:structural constituent of ribosome"/>
    <property type="evidence" value="ECO:0007669"/>
    <property type="project" value="InterPro"/>
</dbReference>
<dbReference type="OrthoDB" id="432645at2759"/>
<dbReference type="GO" id="GO:1990904">
    <property type="term" value="C:ribonucleoprotein complex"/>
    <property type="evidence" value="ECO:0007669"/>
    <property type="project" value="UniProtKB-KW"/>
</dbReference>
<dbReference type="EMBL" id="JADFTS010000008">
    <property type="protein sequence ID" value="KAF9591200.1"/>
    <property type="molecule type" value="Genomic_DNA"/>
</dbReference>
<sequence length="138" mass="15150">ALFSNPRTTHFPSHISSLKPSSITLSNVSSTRVRSKIVPIVTRQNKRRSVLVRAEGENENPEVEVAESVSVAVVEPEVKPPRKPVVKLGDIMGEVPANRRRQSIYKGIVISKQNAGIHTTIRIRNIIAGIGVEIVFPV</sequence>
<dbReference type="SUPFAM" id="SSF50104">
    <property type="entry name" value="Translation proteins SH3-like domain"/>
    <property type="match status" value="1"/>
</dbReference>
<evidence type="ECO:0000313" key="4">
    <source>
        <dbReference type="EMBL" id="KAF9591200.1"/>
    </source>
</evidence>
<organism evidence="4 5">
    <name type="scientific">Coptis chinensis</name>
    <dbReference type="NCBI Taxonomy" id="261450"/>
    <lineage>
        <taxon>Eukaryota</taxon>
        <taxon>Viridiplantae</taxon>
        <taxon>Streptophyta</taxon>
        <taxon>Embryophyta</taxon>
        <taxon>Tracheophyta</taxon>
        <taxon>Spermatophyta</taxon>
        <taxon>Magnoliopsida</taxon>
        <taxon>Ranunculales</taxon>
        <taxon>Ranunculaceae</taxon>
        <taxon>Coptidoideae</taxon>
        <taxon>Coptis</taxon>
    </lineage>
</organism>
<gene>
    <name evidence="4" type="ORF">IFM89_002855</name>
</gene>
<proteinExistence type="inferred from homology"/>
<protein>
    <submittedName>
        <fullName evidence="4">Uncharacterized protein</fullName>
    </submittedName>
</protein>
<dbReference type="PANTHER" id="PTHR15680:SF10">
    <property type="entry name" value="LARGE RIBOSOMAL SUBUNIT PROTEIN BL19CY-RELATED"/>
    <property type="match status" value="1"/>
</dbReference>
<dbReference type="PANTHER" id="PTHR15680">
    <property type="entry name" value="RIBOSOMAL PROTEIN L19"/>
    <property type="match status" value="1"/>
</dbReference>
<evidence type="ECO:0000256" key="1">
    <source>
        <dbReference type="ARBA" id="ARBA00005781"/>
    </source>
</evidence>
<accession>A0A835H0T0</accession>
<evidence type="ECO:0000256" key="3">
    <source>
        <dbReference type="ARBA" id="ARBA00023274"/>
    </source>
</evidence>